<dbReference type="Gene3D" id="3.40.50.150">
    <property type="entry name" value="Vaccinia Virus protein VP39"/>
    <property type="match status" value="1"/>
</dbReference>
<dbReference type="InterPro" id="IPR029063">
    <property type="entry name" value="SAM-dependent_MTases_sf"/>
</dbReference>
<evidence type="ECO:0000256" key="3">
    <source>
        <dbReference type="ARBA" id="ARBA00022679"/>
    </source>
</evidence>
<evidence type="ECO:0000256" key="1">
    <source>
        <dbReference type="ARBA" id="ARBA00011900"/>
    </source>
</evidence>
<dbReference type="Pfam" id="PF07669">
    <property type="entry name" value="Eco57I"/>
    <property type="match status" value="1"/>
</dbReference>
<dbReference type="EMBL" id="CP047363">
    <property type="protein sequence ID" value="QIH77387.1"/>
    <property type="molecule type" value="Genomic_DNA"/>
</dbReference>
<comment type="catalytic activity">
    <reaction evidence="7">
        <text>a 2'-deoxyadenosine in DNA + S-adenosyl-L-methionine = an N(6)-methyl-2'-deoxyadenosine in DNA + S-adenosyl-L-homocysteine + H(+)</text>
        <dbReference type="Rhea" id="RHEA:15197"/>
        <dbReference type="Rhea" id="RHEA-COMP:12418"/>
        <dbReference type="Rhea" id="RHEA-COMP:12419"/>
        <dbReference type="ChEBI" id="CHEBI:15378"/>
        <dbReference type="ChEBI" id="CHEBI:57856"/>
        <dbReference type="ChEBI" id="CHEBI:59789"/>
        <dbReference type="ChEBI" id="CHEBI:90615"/>
        <dbReference type="ChEBI" id="CHEBI:90616"/>
        <dbReference type="EC" id="2.1.1.72"/>
    </reaction>
</comment>
<dbReference type="REBASE" id="394659">
    <property type="entry name" value="Mca76AORF1715P"/>
</dbReference>
<dbReference type="EMBL" id="MN728681">
    <property type="protein sequence ID" value="QHW12300.1"/>
    <property type="molecule type" value="Genomic_DNA"/>
</dbReference>
<dbReference type="EC" id="2.1.1.72" evidence="1"/>
<dbReference type="PRINTS" id="PR00507">
    <property type="entry name" value="N12N6MTFRASE"/>
</dbReference>
<dbReference type="AlphaFoldDB" id="A0A6G5ZZ82"/>
<dbReference type="InterPro" id="IPR050953">
    <property type="entry name" value="N4_N6_ade-DNA_methylase"/>
</dbReference>
<evidence type="ECO:0000256" key="7">
    <source>
        <dbReference type="ARBA" id="ARBA00047942"/>
    </source>
</evidence>
<dbReference type="Pfam" id="PF12950">
    <property type="entry name" value="TaqI_C"/>
    <property type="match status" value="1"/>
</dbReference>
<feature type="domain" description="TaqI-like C-terminal specificity" evidence="9">
    <location>
        <begin position="758"/>
        <end position="875"/>
    </location>
</feature>
<keyword evidence="6" id="KW-0238">DNA-binding</keyword>
<evidence type="ECO:0000259" key="8">
    <source>
        <dbReference type="Pfam" id="PF07669"/>
    </source>
</evidence>
<dbReference type="GO" id="GO:0032259">
    <property type="term" value="P:methylation"/>
    <property type="evidence" value="ECO:0007669"/>
    <property type="project" value="UniProtKB-KW"/>
</dbReference>
<evidence type="ECO:0000256" key="6">
    <source>
        <dbReference type="ARBA" id="ARBA00023125"/>
    </source>
</evidence>
<keyword evidence="11" id="KW-0540">Nuclease</keyword>
<accession>A0A6G5ZZ82</accession>
<protein>
    <recommendedName>
        <fullName evidence="1">site-specific DNA-methyltransferase (adenine-specific)</fullName>
        <ecNumber evidence="1">2.1.1.72</ecNumber>
    </recommendedName>
</protein>
<dbReference type="GO" id="GO:0009007">
    <property type="term" value="F:site-specific DNA-methyltransferase (adenine-specific) activity"/>
    <property type="evidence" value="ECO:0007669"/>
    <property type="project" value="UniProtKB-EC"/>
</dbReference>
<organism evidence="10">
    <name type="scientific">Macrococcoides canis</name>
    <dbReference type="NCBI Taxonomy" id="1855823"/>
    <lineage>
        <taxon>Bacteria</taxon>
        <taxon>Bacillati</taxon>
        <taxon>Bacillota</taxon>
        <taxon>Bacilli</taxon>
        <taxon>Bacillales</taxon>
        <taxon>Staphylococcaceae</taxon>
        <taxon>Macrococcoides</taxon>
    </lineage>
</organism>
<dbReference type="SUPFAM" id="SSF53335">
    <property type="entry name" value="S-adenosyl-L-methionine-dependent methyltransferases"/>
    <property type="match status" value="1"/>
</dbReference>
<dbReference type="InterPro" id="IPR002052">
    <property type="entry name" value="DNA_methylase_N6_adenine_CS"/>
</dbReference>
<keyword evidence="2 10" id="KW-0489">Methyltransferase</keyword>
<gene>
    <name evidence="10" type="ORF">0076A_00013</name>
    <name evidence="11" type="ORF">GTN30_01715</name>
</gene>
<dbReference type="InterPro" id="IPR011639">
    <property type="entry name" value="MethylTrfase_TaqI-like_dom"/>
</dbReference>
<dbReference type="PANTHER" id="PTHR33841">
    <property type="entry name" value="DNA METHYLTRANSFERASE YEEA-RELATED"/>
    <property type="match status" value="1"/>
</dbReference>
<name>A0A6G5ZZ82_9STAP</name>
<evidence type="ECO:0000256" key="4">
    <source>
        <dbReference type="ARBA" id="ARBA00022691"/>
    </source>
</evidence>
<keyword evidence="11" id="KW-0255">Endonuclease</keyword>
<reference evidence="10" key="1">
    <citation type="journal article" date="2020" name="Antimicrob. Agents Chemother.">
        <title>The novel macrolide resistance genes mef(D), msr(F) and msr(H) are present on resistance islands in Macrococcus canis, Macrococcus caseolyticus and Staphylococcus aureus.</title>
        <authorList>
            <person name="Schwendener S."/>
            <person name="Dona V."/>
            <person name="Perreten V."/>
        </authorList>
    </citation>
    <scope>NUCLEOTIDE SEQUENCE</scope>
    <source>
        <strain evidence="10">Epi0076A</strain>
    </source>
</reference>
<keyword evidence="11" id="KW-0378">Hydrolase</keyword>
<dbReference type="Proteomes" id="UP000501122">
    <property type="component" value="Chromosome"/>
</dbReference>
<dbReference type="InterPro" id="IPR025931">
    <property type="entry name" value="TaqI_C"/>
</dbReference>
<proteinExistence type="predicted"/>
<evidence type="ECO:0000256" key="2">
    <source>
        <dbReference type="ARBA" id="ARBA00022603"/>
    </source>
</evidence>
<dbReference type="PROSITE" id="PS00092">
    <property type="entry name" value="N6_MTASE"/>
    <property type="match status" value="1"/>
</dbReference>
<keyword evidence="5" id="KW-0680">Restriction system</keyword>
<evidence type="ECO:0000313" key="11">
    <source>
        <dbReference type="EMBL" id="QIH77387.1"/>
    </source>
</evidence>
<dbReference type="RefSeq" id="WP_099483397.1">
    <property type="nucleotide sequence ID" value="NZ_CP047363.1"/>
</dbReference>
<dbReference type="GO" id="GO:0003677">
    <property type="term" value="F:DNA binding"/>
    <property type="evidence" value="ECO:0007669"/>
    <property type="project" value="UniProtKB-KW"/>
</dbReference>
<evidence type="ECO:0000313" key="10">
    <source>
        <dbReference type="EMBL" id="QHW12300.1"/>
    </source>
</evidence>
<keyword evidence="3" id="KW-0808">Transferase</keyword>
<evidence type="ECO:0000259" key="9">
    <source>
        <dbReference type="Pfam" id="PF12950"/>
    </source>
</evidence>
<sequence length="1002" mass="117892">MANIFPINKVKEQASKIKTESIINSIKIIEKWHNHYHEGSLKTDKETTIEQSYNNDFFINILGYRTKPNNEWTFKPQPSTIIGQHPDAILSNSDDNNVYAVIELKGANIPLDRPQRRAGNLSPVQQAFKYKPLYRHCPFVLVSNFWEFRIYQDNQLDYEYWTLDDLIDPKDDYIKFKSWYYLLCEENFIGHNGKSNTENLISEVRIEQEKISKIFYQEYKDSRLELLRDMYKNNIKVRENIDLGISKAQKIIDRIVFICFAEDKGLIPDNKLHEVIEYAKNNPYSDIWGVLKGFFNAIDIGSEKLDIPNGYNGGLFKIDEILNDLKISDEALLKVANLSKYDFEQDLSVTILGHIFEQSISDLEEIKSKVNFQDNIISKRKQNGIYYTPDYIVRYLVENTLGTYLKEIEVSIQNNFRLKEDLHHKNYEKREKEAYRKYQEILRDIKIIDPSCGSGAFLVYVFDYLLAEHKRVGDILGGDLFSTESYIKDILRNNIYGVDLNEESVEITKLSLWLKTAQKGKKLTSLDKNIKCGNSLIDDASVDKNKNFNWKEEFKEVFENGGFDIVIGNPPYVPAEMISNKEKEFYKNNYKSAKGRINLYPIFYEKSLKILKNNGKLGFITPYTIVKNKYYMDSRRFIIENSRIIELIDFTGTRVFDAAAVDSMIVLLSKEVVKEYNYKFISQIKNFERNEYVVNMFSNLDILKNEDLSFTVSNDKKLIDKIYKNTVPLENIVSFKQGIITGGNSKFLISEKKMNTVKVITGSDFNRYNLNWKGQYLIYDIDQLHRPRTKEIFEEKEKLIMRQTGSYPICMIDYNQYYTLDTVHNGRLLDKNVNIKYILALINSKLIRYVYEATINEKGKTYAQVKIIYIAKLPIKLTDKNKELFIESLVNKMIKMNDEFNRLTDKFLNRLTSSFSITKVSKKLRTFYDFTFADLLKELKKNKVYLTLKEQDDLEDYFIEYKNRILNLNEDINFIDNKLDEEIFDIYDLDENEKLIINKYFE</sequence>
<dbReference type="PANTHER" id="PTHR33841:SF1">
    <property type="entry name" value="DNA METHYLTRANSFERASE A"/>
    <property type="match status" value="1"/>
</dbReference>
<evidence type="ECO:0000256" key="5">
    <source>
        <dbReference type="ARBA" id="ARBA00022747"/>
    </source>
</evidence>
<dbReference type="GO" id="GO:0009307">
    <property type="term" value="P:DNA restriction-modification system"/>
    <property type="evidence" value="ECO:0007669"/>
    <property type="project" value="UniProtKB-KW"/>
</dbReference>
<keyword evidence="4" id="KW-0949">S-adenosyl-L-methionine</keyword>
<feature type="domain" description="Type II methyltransferase M.TaqI-like" evidence="8">
    <location>
        <begin position="493"/>
        <end position="656"/>
    </location>
</feature>
<dbReference type="GO" id="GO:0004519">
    <property type="term" value="F:endonuclease activity"/>
    <property type="evidence" value="ECO:0007669"/>
    <property type="project" value="UniProtKB-KW"/>
</dbReference>